<dbReference type="SUPFAM" id="SSF55846">
    <property type="entry name" value="N-acetylmuramoyl-L-alanine amidase-like"/>
    <property type="match status" value="1"/>
</dbReference>
<dbReference type="InterPro" id="IPR036365">
    <property type="entry name" value="PGBD-like_sf"/>
</dbReference>
<dbReference type="EMBL" id="WMIG01000003">
    <property type="protein sequence ID" value="MTH59458.1"/>
    <property type="molecule type" value="Genomic_DNA"/>
</dbReference>
<dbReference type="Gene3D" id="1.10.101.10">
    <property type="entry name" value="PGBD-like superfamily/PGBD"/>
    <property type="match status" value="1"/>
</dbReference>
<dbReference type="GO" id="GO:0071555">
    <property type="term" value="P:cell wall organization"/>
    <property type="evidence" value="ECO:0007669"/>
    <property type="project" value="UniProtKB-KW"/>
</dbReference>
<comment type="catalytic activity">
    <reaction evidence="1">
        <text>Hydrolyzes the link between N-acetylmuramoyl residues and L-amino acid residues in certain cell-wall glycopeptides.</text>
        <dbReference type="EC" id="3.5.1.28"/>
    </reaction>
</comment>
<dbReference type="SUPFAM" id="SSF53955">
    <property type="entry name" value="Lysozyme-like"/>
    <property type="match status" value="1"/>
</dbReference>
<dbReference type="AlphaFoldDB" id="A0A844HKD0"/>
<dbReference type="InterPro" id="IPR036366">
    <property type="entry name" value="PGBDSf"/>
</dbReference>
<dbReference type="PANTHER" id="PTHR30417">
    <property type="entry name" value="N-ACETYLMURAMOYL-L-ALANINE AMIDASE AMID"/>
    <property type="match status" value="1"/>
</dbReference>
<proteinExistence type="inferred from homology"/>
<evidence type="ECO:0000256" key="5">
    <source>
        <dbReference type="ARBA" id="ARBA00023316"/>
    </source>
</evidence>
<comment type="similarity">
    <text evidence="2">Belongs to the N-acetylmuramoyl-L-alanine amidase 2 family.</text>
</comment>
<evidence type="ECO:0000313" key="7">
    <source>
        <dbReference type="EMBL" id="MTH59458.1"/>
    </source>
</evidence>
<dbReference type="InterPro" id="IPR023346">
    <property type="entry name" value="Lysozyme-like_dom_sf"/>
</dbReference>
<name>A0A844HKD0_9RHOB</name>
<dbReference type="InterPro" id="IPR036505">
    <property type="entry name" value="Amidase/PGRP_sf"/>
</dbReference>
<dbReference type="Gene3D" id="1.10.530.10">
    <property type="match status" value="1"/>
</dbReference>
<dbReference type="InterPro" id="IPR002477">
    <property type="entry name" value="Peptidoglycan-bd-like"/>
</dbReference>
<evidence type="ECO:0000259" key="6">
    <source>
        <dbReference type="SMART" id="SM00644"/>
    </source>
</evidence>
<evidence type="ECO:0000256" key="3">
    <source>
        <dbReference type="ARBA" id="ARBA00011901"/>
    </source>
</evidence>
<evidence type="ECO:0000256" key="1">
    <source>
        <dbReference type="ARBA" id="ARBA00001561"/>
    </source>
</evidence>
<dbReference type="Pfam" id="PF01471">
    <property type="entry name" value="PG_binding_1"/>
    <property type="match status" value="1"/>
</dbReference>
<dbReference type="Proteomes" id="UP000449846">
    <property type="component" value="Unassembled WGS sequence"/>
</dbReference>
<dbReference type="OrthoDB" id="9798982at2"/>
<organism evidence="7 8">
    <name type="scientific">Paracoccus litorisediminis</name>
    <dbReference type="NCBI Taxonomy" id="2006130"/>
    <lineage>
        <taxon>Bacteria</taxon>
        <taxon>Pseudomonadati</taxon>
        <taxon>Pseudomonadota</taxon>
        <taxon>Alphaproteobacteria</taxon>
        <taxon>Rhodobacterales</taxon>
        <taxon>Paracoccaceae</taxon>
        <taxon>Paracoccus</taxon>
    </lineage>
</organism>
<evidence type="ECO:0000313" key="8">
    <source>
        <dbReference type="Proteomes" id="UP000449846"/>
    </source>
</evidence>
<keyword evidence="5" id="KW-0961">Cell wall biogenesis/degradation</keyword>
<dbReference type="InterPro" id="IPR051206">
    <property type="entry name" value="NAMLAA_amidase_2"/>
</dbReference>
<keyword evidence="4" id="KW-0378">Hydrolase</keyword>
<feature type="domain" description="N-acetylmuramoyl-L-alanine amidase" evidence="6">
    <location>
        <begin position="105"/>
        <end position="245"/>
    </location>
</feature>
<sequence length="653" mass="70258">MQPMNAPSVLGFFGLPMRRGADVTRVQAALAALNLLPREGVDGLFGPQTARAVKAFQIRARLNPTGTVDAVTLTRLQQGAVTPAPVQGGAAPVSGPPLSGPANPADLPDARAQRVVMHWTAGGARASALDRQHYHFMVEQDGTVVRGRFSIADNDNTSDGRYAAHTRGFNTGSVGVALCGMANARERPFFPGSSPITREQVQVLARLVAQICRRYGIPVTRQTVLAHGEVERFCNRPQAGKWDPLVLPWDRSLGTLAVGDSLRQMVGEALRPTQPTAPPAALPDPEIQPFPLTVLGQVIPGGGFSSNGEDWAPVQPLIATLGWGRTDTAPGRDIELLVDGREIAVPLRPDDPNIVLDLSELAEALDLVLAVDPGDGRRIERPSVSVAGFRPVVVRRGDGAIAIARRELGDPSRWTELRLPDGTALDQLRAAALRVGEVLLAPDGPPEPSDDDLPERIAQAVAPHVDAGLAPEAARAVPLIVRALFEHGIRDPAQIAYVLATAQHETNLGRSMIEKWGPSAQQLKYERMSLNLRPGDGKRYLGRGYVQLTGRLNYRSFGGQLRLPLEDDPDLAAHPEHAARILVLGMAKVGFRGANRVLGKYAGSGGYDFYRARSIINADRDLFSNRYGTTIGEGIARRAVRFHNAIKPLFDTV</sequence>
<dbReference type="PANTHER" id="PTHR30417:SF1">
    <property type="entry name" value="N-ACETYLMURAMOYL-L-ALANINE AMIDASE AMID"/>
    <property type="match status" value="1"/>
</dbReference>
<dbReference type="GO" id="GO:0008745">
    <property type="term" value="F:N-acetylmuramoyl-L-alanine amidase activity"/>
    <property type="evidence" value="ECO:0007669"/>
    <property type="project" value="UniProtKB-EC"/>
</dbReference>
<evidence type="ECO:0000256" key="2">
    <source>
        <dbReference type="ARBA" id="ARBA00007553"/>
    </source>
</evidence>
<dbReference type="Pfam" id="PF01510">
    <property type="entry name" value="Amidase_2"/>
    <property type="match status" value="1"/>
</dbReference>
<dbReference type="GO" id="GO:0009253">
    <property type="term" value="P:peptidoglycan catabolic process"/>
    <property type="evidence" value="ECO:0007669"/>
    <property type="project" value="InterPro"/>
</dbReference>
<evidence type="ECO:0000256" key="4">
    <source>
        <dbReference type="ARBA" id="ARBA00022801"/>
    </source>
</evidence>
<dbReference type="SUPFAM" id="SSF47090">
    <property type="entry name" value="PGBD-like"/>
    <property type="match status" value="1"/>
</dbReference>
<dbReference type="GO" id="GO:0009254">
    <property type="term" value="P:peptidoglycan turnover"/>
    <property type="evidence" value="ECO:0007669"/>
    <property type="project" value="TreeGrafter"/>
</dbReference>
<dbReference type="Gene3D" id="3.40.80.10">
    <property type="entry name" value="Peptidoglycan recognition protein-like"/>
    <property type="match status" value="1"/>
</dbReference>
<accession>A0A844HKD0</accession>
<dbReference type="SMART" id="SM00644">
    <property type="entry name" value="Ami_2"/>
    <property type="match status" value="1"/>
</dbReference>
<dbReference type="EC" id="3.5.1.28" evidence="3"/>
<dbReference type="CDD" id="cd06583">
    <property type="entry name" value="PGRP"/>
    <property type="match status" value="1"/>
</dbReference>
<protein>
    <recommendedName>
        <fullName evidence="3">N-acetylmuramoyl-L-alanine amidase</fullName>
        <ecNumber evidence="3">3.5.1.28</ecNumber>
    </recommendedName>
</protein>
<comment type="caution">
    <text evidence="7">The sequence shown here is derived from an EMBL/GenBank/DDBJ whole genome shotgun (WGS) entry which is preliminary data.</text>
</comment>
<reference evidence="7 8" key="1">
    <citation type="submission" date="2019-11" db="EMBL/GenBank/DDBJ databases">
        <authorList>
            <person name="Dong K."/>
        </authorList>
    </citation>
    <scope>NUCLEOTIDE SEQUENCE [LARGE SCALE GENOMIC DNA]</scope>
    <source>
        <strain evidence="7 8">NBRC 112902</strain>
    </source>
</reference>
<gene>
    <name evidence="7" type="ORF">GL300_09550</name>
</gene>
<keyword evidence="8" id="KW-1185">Reference proteome</keyword>
<dbReference type="InterPro" id="IPR002502">
    <property type="entry name" value="Amidase_domain"/>
</dbReference>